<dbReference type="Gene3D" id="3.90.1640.30">
    <property type="match status" value="1"/>
</dbReference>
<keyword evidence="4" id="KW-0378">Hydrolase</keyword>
<accession>A0ABW8QA11</accession>
<dbReference type="EMBL" id="JBJGWJ010000003">
    <property type="protein sequence ID" value="MFK8293176.1"/>
    <property type="molecule type" value="Genomic_DNA"/>
</dbReference>
<dbReference type="GO" id="GO:0004527">
    <property type="term" value="F:exonuclease activity"/>
    <property type="evidence" value="ECO:0007669"/>
    <property type="project" value="UniProtKB-KW"/>
</dbReference>
<gene>
    <name evidence="9" type="primary">recJ</name>
    <name evidence="9" type="ORF">ACI76L_05235</name>
</gene>
<feature type="domain" description="DDH" evidence="6">
    <location>
        <begin position="80"/>
        <end position="230"/>
    </location>
</feature>
<evidence type="ECO:0000259" key="7">
    <source>
        <dbReference type="Pfam" id="PF02272"/>
    </source>
</evidence>
<dbReference type="InterPro" id="IPR001667">
    <property type="entry name" value="DDH_dom"/>
</dbReference>
<comment type="caution">
    <text evidence="9">The sequence shown here is derived from an EMBL/GenBank/DDBJ whole genome shotgun (WGS) entry which is preliminary data.</text>
</comment>
<dbReference type="RefSeq" id="WP_405253995.1">
    <property type="nucleotide sequence ID" value="NZ_JBJGWE010000003.1"/>
</dbReference>
<evidence type="ECO:0000259" key="8">
    <source>
        <dbReference type="Pfam" id="PF17768"/>
    </source>
</evidence>
<evidence type="ECO:0000313" key="9">
    <source>
        <dbReference type="EMBL" id="MFK8293176.1"/>
    </source>
</evidence>
<name>A0ABW8QA11_9FLAO</name>
<organism evidence="9 10">
    <name type="scientific">Capnocytophaga stomatis</name>
    <dbReference type="NCBI Taxonomy" id="1848904"/>
    <lineage>
        <taxon>Bacteria</taxon>
        <taxon>Pseudomonadati</taxon>
        <taxon>Bacteroidota</taxon>
        <taxon>Flavobacteriia</taxon>
        <taxon>Flavobacteriales</taxon>
        <taxon>Flavobacteriaceae</taxon>
        <taxon>Capnocytophaga</taxon>
    </lineage>
</organism>
<feature type="domain" description="RecJ OB" evidence="8">
    <location>
        <begin position="453"/>
        <end position="562"/>
    </location>
</feature>
<evidence type="ECO:0000256" key="5">
    <source>
        <dbReference type="ARBA" id="ARBA00022839"/>
    </source>
</evidence>
<dbReference type="NCBIfam" id="TIGR00644">
    <property type="entry name" value="recJ"/>
    <property type="match status" value="1"/>
</dbReference>
<dbReference type="SUPFAM" id="SSF64182">
    <property type="entry name" value="DHH phosphoesterases"/>
    <property type="match status" value="1"/>
</dbReference>
<sequence length="564" mass="63685">MTHHWTFKPKPHPEIVKKLQKELNLSEIPATLLAQRGISDFEEAKSFFRPSLSDLHNPFLMKDMEKAVERVLQAIEKQEKILIYGDYDVDGTTSVSLMYLYLNRFTHQLGTYIPDRYTEGYGVSFQGVDYAFANGFSLIIALDCGIKDVEKVQYAGEKGIDFIICDHHRPSQVIPKAVAILNPKQTDCNYPYKELCGCGVGFKLVQALNKQMRNPFEQIQPLLDLVAVAIGADIVPVTGENRVIMHYGLQILNENPSVGLTALLGLEAKPVQMMDIVFRLAPRINSAGRIEHGMFAVKLLTESSYSQAFAKAKQIETFNSERKDLDASIVQEALNQIQTNQEEEKAATVVYAPHWHKGVIGIVASRLIETYYRPTVVFTKSGEKYAASVRSVQGFDVYEALEQCSEYIEQFGGHKYAAGLTVLPEKYPLFKEKFEKVVAETLPEELKSPKIVIDTELPLEKINPKMFNILKQFEPFGPQNMAPVFYAKNVIDTGFAKQIGKDNSHLRLTLKDFNGEKFFSAVGFNLGHKLELIKSGKPFEIVYSIEENHWNGNTSLQLKVRDIK</sequence>
<dbReference type="InterPro" id="IPR004610">
    <property type="entry name" value="RecJ"/>
</dbReference>
<evidence type="ECO:0000259" key="6">
    <source>
        <dbReference type="Pfam" id="PF01368"/>
    </source>
</evidence>
<dbReference type="Proteomes" id="UP001622370">
    <property type="component" value="Unassembled WGS sequence"/>
</dbReference>
<dbReference type="PANTHER" id="PTHR30255">
    <property type="entry name" value="SINGLE-STRANDED-DNA-SPECIFIC EXONUCLEASE RECJ"/>
    <property type="match status" value="1"/>
</dbReference>
<dbReference type="PANTHER" id="PTHR30255:SF2">
    <property type="entry name" value="SINGLE-STRANDED-DNA-SPECIFIC EXONUCLEASE RECJ"/>
    <property type="match status" value="1"/>
</dbReference>
<evidence type="ECO:0000256" key="4">
    <source>
        <dbReference type="ARBA" id="ARBA00022801"/>
    </source>
</evidence>
<protein>
    <recommendedName>
        <fullName evidence="2">Single-stranded-DNA-specific exonuclease RecJ</fullName>
    </recommendedName>
</protein>
<dbReference type="Pfam" id="PF02272">
    <property type="entry name" value="DHHA1"/>
    <property type="match status" value="1"/>
</dbReference>
<dbReference type="InterPro" id="IPR038763">
    <property type="entry name" value="DHH_sf"/>
</dbReference>
<dbReference type="InterPro" id="IPR041122">
    <property type="entry name" value="RecJ_OB"/>
</dbReference>
<reference evidence="9 10" key="1">
    <citation type="journal article" date="2016" name="Sci. Rep.">
        <title>Whole genome sequencing identifies a novel species of the genus Capnocytophaga isolated from dog and cat bite wounds in humans.</title>
        <authorList>
            <person name="Zangenah S."/>
            <person name="Abbasi N."/>
            <person name="Andersson A.F."/>
            <person name="Bergman P."/>
        </authorList>
    </citation>
    <scope>NUCLEOTIDE SEQUENCE [LARGE SCALE GENOMIC DNA]</scope>
    <source>
        <strain evidence="9 10">W5</strain>
    </source>
</reference>
<dbReference type="InterPro" id="IPR003156">
    <property type="entry name" value="DHHA1_dom"/>
</dbReference>
<evidence type="ECO:0000256" key="3">
    <source>
        <dbReference type="ARBA" id="ARBA00022722"/>
    </source>
</evidence>
<dbReference type="Pfam" id="PF01368">
    <property type="entry name" value="DHH"/>
    <property type="match status" value="1"/>
</dbReference>
<dbReference type="Gene3D" id="3.10.310.30">
    <property type="match status" value="1"/>
</dbReference>
<dbReference type="Pfam" id="PF17768">
    <property type="entry name" value="RecJ_OB"/>
    <property type="match status" value="1"/>
</dbReference>
<keyword evidence="5 9" id="KW-0269">Exonuclease</keyword>
<evidence type="ECO:0000256" key="1">
    <source>
        <dbReference type="ARBA" id="ARBA00005915"/>
    </source>
</evidence>
<proteinExistence type="inferred from homology"/>
<evidence type="ECO:0000256" key="2">
    <source>
        <dbReference type="ARBA" id="ARBA00019841"/>
    </source>
</evidence>
<dbReference type="InterPro" id="IPR051673">
    <property type="entry name" value="SSDNA_exonuclease_RecJ"/>
</dbReference>
<keyword evidence="3" id="KW-0540">Nuclease</keyword>
<evidence type="ECO:0000313" key="10">
    <source>
        <dbReference type="Proteomes" id="UP001622370"/>
    </source>
</evidence>
<comment type="similarity">
    <text evidence="1">Belongs to the RecJ family.</text>
</comment>
<feature type="domain" description="DHHA1" evidence="7">
    <location>
        <begin position="349"/>
        <end position="439"/>
    </location>
</feature>
<keyword evidence="10" id="KW-1185">Reference proteome</keyword>